<evidence type="ECO:0000256" key="4">
    <source>
        <dbReference type="ARBA" id="ARBA00012508"/>
    </source>
</evidence>
<dbReference type="GO" id="GO:0047874">
    <property type="term" value="F:dolichyldiphosphatase activity"/>
    <property type="evidence" value="ECO:0007669"/>
    <property type="project" value="UniProtKB-EC"/>
</dbReference>
<dbReference type="CDD" id="cd03382">
    <property type="entry name" value="PAP2_dolichyldiphosphatase"/>
    <property type="match status" value="1"/>
</dbReference>
<evidence type="ECO:0000256" key="9">
    <source>
        <dbReference type="ARBA" id="ARBA00022989"/>
    </source>
</evidence>
<dbReference type="GO" id="GO:0006487">
    <property type="term" value="P:protein N-linked glycosylation"/>
    <property type="evidence" value="ECO:0007669"/>
    <property type="project" value="UniProtKB-ARBA"/>
</dbReference>
<comment type="caution">
    <text evidence="16">The sequence shown here is derived from an EMBL/GenBank/DDBJ whole genome shotgun (WGS) entry which is preliminary data.</text>
</comment>
<feature type="domain" description="Phosphatidic acid phosphatase type 2/haloperoxidase" evidence="15">
    <location>
        <begin position="73"/>
        <end position="192"/>
    </location>
</feature>
<evidence type="ECO:0000256" key="10">
    <source>
        <dbReference type="ARBA" id="ARBA00023136"/>
    </source>
</evidence>
<dbReference type="AlphaFoldDB" id="A0AAV7HSB9"/>
<evidence type="ECO:0000256" key="5">
    <source>
        <dbReference type="ARBA" id="ARBA00014821"/>
    </source>
</evidence>
<evidence type="ECO:0000259" key="15">
    <source>
        <dbReference type="SMART" id="SM00014"/>
    </source>
</evidence>
<evidence type="ECO:0000256" key="2">
    <source>
        <dbReference type="ARBA" id="ARBA00004922"/>
    </source>
</evidence>
<dbReference type="InterPro" id="IPR000326">
    <property type="entry name" value="PAP2/HPO"/>
</dbReference>
<keyword evidence="10 14" id="KW-0472">Membrane</keyword>
<comment type="catalytic activity">
    <reaction evidence="13">
        <text>a di-trans,poly-cis-dolichyl diphosphate + H2O = a di-trans,poly-cis-dolichyl phosphate + phosphate + H(+)</text>
        <dbReference type="Rhea" id="RHEA:14385"/>
        <dbReference type="Rhea" id="RHEA-COMP:19498"/>
        <dbReference type="Rhea" id="RHEA-COMP:19506"/>
        <dbReference type="ChEBI" id="CHEBI:15377"/>
        <dbReference type="ChEBI" id="CHEBI:15378"/>
        <dbReference type="ChEBI" id="CHEBI:43474"/>
        <dbReference type="ChEBI" id="CHEBI:57497"/>
        <dbReference type="ChEBI" id="CHEBI:57683"/>
        <dbReference type="EC" id="3.6.1.43"/>
    </reaction>
</comment>
<comment type="similarity">
    <text evidence="3">Belongs to the dolichyldiphosphatase family.</text>
</comment>
<dbReference type="SMART" id="SM00014">
    <property type="entry name" value="acidPPc"/>
    <property type="match status" value="1"/>
</dbReference>
<keyword evidence="7" id="KW-0378">Hydrolase</keyword>
<keyword evidence="6 14" id="KW-0812">Transmembrane</keyword>
<keyword evidence="17" id="KW-1185">Reference proteome</keyword>
<feature type="transmembrane region" description="Helical" evidence="14">
    <location>
        <begin position="43"/>
        <end position="67"/>
    </location>
</feature>
<evidence type="ECO:0000256" key="8">
    <source>
        <dbReference type="ARBA" id="ARBA00022824"/>
    </source>
</evidence>
<reference evidence="16 17" key="1">
    <citation type="journal article" date="2021" name="J. Hered.">
        <title>A chromosome-level genome assembly of the parasitoid wasp, Cotesia glomerata (Hymenoptera: Braconidae).</title>
        <authorList>
            <person name="Pinto B.J."/>
            <person name="Weis J.J."/>
            <person name="Gamble T."/>
            <person name="Ode P.J."/>
            <person name="Paul R."/>
            <person name="Zaspel J.M."/>
        </authorList>
    </citation>
    <scope>NUCLEOTIDE SEQUENCE [LARGE SCALE GENOMIC DNA]</scope>
    <source>
        <strain evidence="16">CgM1</strain>
    </source>
</reference>
<evidence type="ECO:0000256" key="12">
    <source>
        <dbReference type="ARBA" id="ARBA00030292"/>
    </source>
</evidence>
<gene>
    <name evidence="16" type="ORF">KQX54_016685</name>
</gene>
<comment type="pathway">
    <text evidence="2">Protein modification; protein glycosylation.</text>
</comment>
<name>A0AAV7HSB9_COTGL</name>
<dbReference type="SUPFAM" id="SSF48317">
    <property type="entry name" value="Acid phosphatase/Vanadium-dependent haloperoxidase"/>
    <property type="match status" value="1"/>
</dbReference>
<dbReference type="Pfam" id="PF01569">
    <property type="entry name" value="PAP2"/>
    <property type="match status" value="1"/>
</dbReference>
<accession>A0AAV7HSB9</accession>
<dbReference type="GO" id="GO:0005789">
    <property type="term" value="C:endoplasmic reticulum membrane"/>
    <property type="evidence" value="ECO:0007669"/>
    <property type="project" value="UniProtKB-SubCell"/>
</dbReference>
<evidence type="ECO:0000256" key="13">
    <source>
        <dbReference type="ARBA" id="ARBA00047349"/>
    </source>
</evidence>
<dbReference type="FunFam" id="1.20.144.10:FF:000003">
    <property type="entry name" value="Dolichyldiphosphatase 1"/>
    <property type="match status" value="1"/>
</dbReference>
<dbReference type="PANTHER" id="PTHR14969">
    <property type="entry name" value="SPHINGOSINE-1-PHOSPHATE PHOSPHOHYDROLASE"/>
    <property type="match status" value="1"/>
</dbReference>
<protein>
    <recommendedName>
        <fullName evidence="5">Dolichyldiphosphatase 1</fullName>
        <ecNumber evidence="4">3.6.1.43</ecNumber>
    </recommendedName>
    <alternativeName>
        <fullName evidence="12">Dolichyl pyrophosphate phosphatase 1</fullName>
    </alternativeName>
</protein>
<dbReference type="EC" id="3.6.1.43" evidence="4"/>
<comment type="function">
    <text evidence="11">Required for efficient N-glycosylation. Necessary for maintaining optimal levels of dolichol-linked oligosaccharides. Hydrolyzes dolichyl pyrophosphate at a very high rate and dolichyl monophosphate at a much lower rate. Does not act on phosphatidate.</text>
</comment>
<sequence length="251" mass="28828">MAAVDDEYLHRVSSNIVNNNYQQNIKWIPLSVSLVEYPQGDSLGLGLALISLMPLALIVGFITLIAFRRDLHTICFFIGVIVTDIVGLFLKYTIKEARPMKRDVVYVEYGMPSTHSLLMWFFATYTALFVCLRMHQNNNSTVVEKLWRWTIIGGCATVAVLVSYSRIYLQYHTISQVLCGFVVGIIMGVTWFFITHLVLAPFFPIIVSWRLSEFLLIRDSTLIPNVLWFEYTNIRTEARARSRKLVSMKSQ</sequence>
<keyword evidence="8" id="KW-0256">Endoplasmic reticulum</keyword>
<dbReference type="EMBL" id="JAHXZJ010002237">
    <property type="protein sequence ID" value="KAH0547017.1"/>
    <property type="molecule type" value="Genomic_DNA"/>
</dbReference>
<dbReference type="InterPro" id="IPR039667">
    <property type="entry name" value="Dolichyldiphosphatase_PAP2"/>
</dbReference>
<dbReference type="PANTHER" id="PTHR14969:SF13">
    <property type="entry name" value="AT30094P"/>
    <property type="match status" value="1"/>
</dbReference>
<evidence type="ECO:0000313" key="16">
    <source>
        <dbReference type="EMBL" id="KAH0547017.1"/>
    </source>
</evidence>
<dbReference type="GO" id="GO:0042392">
    <property type="term" value="F:sphingosine-1-phosphate phosphatase activity"/>
    <property type="evidence" value="ECO:0007669"/>
    <property type="project" value="TreeGrafter"/>
</dbReference>
<feature type="transmembrane region" description="Helical" evidence="14">
    <location>
        <begin position="181"/>
        <end position="207"/>
    </location>
</feature>
<proteinExistence type="inferred from homology"/>
<dbReference type="Proteomes" id="UP000826195">
    <property type="component" value="Unassembled WGS sequence"/>
</dbReference>
<comment type="subcellular location">
    <subcellularLocation>
        <location evidence="1">Endoplasmic reticulum membrane</location>
        <topology evidence="1">Multi-pass membrane protein</topology>
    </subcellularLocation>
</comment>
<feature type="transmembrane region" description="Helical" evidence="14">
    <location>
        <begin position="74"/>
        <end position="94"/>
    </location>
</feature>
<evidence type="ECO:0000256" key="14">
    <source>
        <dbReference type="SAM" id="Phobius"/>
    </source>
</evidence>
<evidence type="ECO:0000256" key="6">
    <source>
        <dbReference type="ARBA" id="ARBA00022692"/>
    </source>
</evidence>
<evidence type="ECO:0000313" key="17">
    <source>
        <dbReference type="Proteomes" id="UP000826195"/>
    </source>
</evidence>
<organism evidence="16 17">
    <name type="scientific">Cotesia glomerata</name>
    <name type="common">Lepidopteran parasitic wasp</name>
    <name type="synonym">Apanteles glomeratus</name>
    <dbReference type="NCBI Taxonomy" id="32391"/>
    <lineage>
        <taxon>Eukaryota</taxon>
        <taxon>Metazoa</taxon>
        <taxon>Ecdysozoa</taxon>
        <taxon>Arthropoda</taxon>
        <taxon>Hexapoda</taxon>
        <taxon>Insecta</taxon>
        <taxon>Pterygota</taxon>
        <taxon>Neoptera</taxon>
        <taxon>Endopterygota</taxon>
        <taxon>Hymenoptera</taxon>
        <taxon>Apocrita</taxon>
        <taxon>Ichneumonoidea</taxon>
        <taxon>Braconidae</taxon>
        <taxon>Microgastrinae</taxon>
        <taxon>Cotesia</taxon>
    </lineage>
</organism>
<feature type="transmembrane region" description="Helical" evidence="14">
    <location>
        <begin position="114"/>
        <end position="134"/>
    </location>
</feature>
<evidence type="ECO:0000256" key="7">
    <source>
        <dbReference type="ARBA" id="ARBA00022801"/>
    </source>
</evidence>
<keyword evidence="9 14" id="KW-1133">Transmembrane helix</keyword>
<dbReference type="InterPro" id="IPR036938">
    <property type="entry name" value="PAP2/HPO_sf"/>
</dbReference>
<feature type="transmembrane region" description="Helical" evidence="14">
    <location>
        <begin position="146"/>
        <end position="169"/>
    </location>
</feature>
<evidence type="ECO:0000256" key="1">
    <source>
        <dbReference type="ARBA" id="ARBA00004477"/>
    </source>
</evidence>
<dbReference type="Gene3D" id="1.20.144.10">
    <property type="entry name" value="Phosphatidic acid phosphatase type 2/haloperoxidase"/>
    <property type="match status" value="1"/>
</dbReference>
<evidence type="ECO:0000256" key="11">
    <source>
        <dbReference type="ARBA" id="ARBA00024907"/>
    </source>
</evidence>
<evidence type="ECO:0000256" key="3">
    <source>
        <dbReference type="ARBA" id="ARBA00005518"/>
    </source>
</evidence>